<reference evidence="1 2" key="1">
    <citation type="journal article" date="2014" name="Genome Announc.">
        <title>Genome Sequence of Lactobacillus fabifermentans Strain T30PCM01, Isolated from Fermenting Grape Marc.</title>
        <authorList>
            <person name="Treu L."/>
            <person name="Vendramin V."/>
            <person name="Bovo B."/>
            <person name="Giacomini A."/>
            <person name="Corich V."/>
            <person name="Campanaro S."/>
        </authorList>
    </citation>
    <scope>NUCLEOTIDE SEQUENCE [LARGE SCALE GENOMIC DNA]</scope>
    <source>
        <strain evidence="1 2">T30PCM01</strain>
    </source>
</reference>
<comment type="caution">
    <text evidence="1">The sequence shown here is derived from an EMBL/GenBank/DDBJ whole genome shotgun (WGS) entry which is preliminary data.</text>
</comment>
<dbReference type="Proteomes" id="UP000019247">
    <property type="component" value="Unassembled WGS sequence"/>
</dbReference>
<evidence type="ECO:0000313" key="2">
    <source>
        <dbReference type="Proteomes" id="UP000019247"/>
    </source>
</evidence>
<protein>
    <submittedName>
        <fullName evidence="1">Uncharacterized protein</fullName>
    </submittedName>
</protein>
<accession>W6TAY3</accession>
<dbReference type="HOGENOM" id="CLU_2601562_0_0_9"/>
<organism evidence="1 2">
    <name type="scientific">Lactiplantibacillus fabifermentans T30PCM01</name>
    <dbReference type="NCBI Taxonomy" id="1400520"/>
    <lineage>
        <taxon>Bacteria</taxon>
        <taxon>Bacillati</taxon>
        <taxon>Bacillota</taxon>
        <taxon>Bacilli</taxon>
        <taxon>Lactobacillales</taxon>
        <taxon>Lactobacillaceae</taxon>
        <taxon>Lactiplantibacillus</taxon>
    </lineage>
</organism>
<dbReference type="STRING" id="1400520.LFAB_00275"/>
<proteinExistence type="predicted"/>
<sequence>MRFSGSYVEKAKVRLFQIPVNMGLTPSMTEEAERKIMTTVQPFFDGVNQWVKLWINQGIIFRVAWGNLLTGVRVGTSPV</sequence>
<dbReference type="AlphaFoldDB" id="W6TAY3"/>
<gene>
    <name evidence="1" type="ORF">LFAB_00275</name>
</gene>
<name>W6TAY3_9LACO</name>
<evidence type="ECO:0000313" key="1">
    <source>
        <dbReference type="EMBL" id="ETY75757.1"/>
    </source>
</evidence>
<dbReference type="EMBL" id="AWWK01000002">
    <property type="protein sequence ID" value="ETY75757.1"/>
    <property type="molecule type" value="Genomic_DNA"/>
</dbReference>